<evidence type="ECO:0000313" key="1">
    <source>
        <dbReference type="EMBL" id="MBM9433641.1"/>
    </source>
</evidence>
<protein>
    <submittedName>
        <fullName evidence="1">Uncharacterized protein</fullName>
    </submittedName>
</protein>
<comment type="caution">
    <text evidence="1">The sequence shown here is derived from an EMBL/GenBank/DDBJ whole genome shotgun (WGS) entry which is preliminary data.</text>
</comment>
<accession>A0ABS2TG70</accession>
<gene>
    <name evidence="1" type="ORF">JVW63_08015</name>
</gene>
<reference evidence="2" key="1">
    <citation type="submission" date="2021-02" db="EMBL/GenBank/DDBJ databases">
        <title>Leucobacter sp. CX169.</title>
        <authorList>
            <person name="Cheng Y."/>
        </authorList>
    </citation>
    <scope>NUCLEOTIDE SEQUENCE [LARGE SCALE GENOMIC DNA]</scope>
    <source>
        <strain evidence="2">JY899</strain>
    </source>
</reference>
<dbReference type="Proteomes" id="UP000705983">
    <property type="component" value="Unassembled WGS sequence"/>
</dbReference>
<keyword evidence="2" id="KW-1185">Reference proteome</keyword>
<dbReference type="EMBL" id="JAFFJS010000004">
    <property type="protein sequence ID" value="MBM9433641.1"/>
    <property type="molecule type" value="Genomic_DNA"/>
</dbReference>
<proteinExistence type="predicted"/>
<dbReference type="RefSeq" id="WP_187996835.1">
    <property type="nucleotide sequence ID" value="NZ_JACEXG010000004.1"/>
</dbReference>
<name>A0ABS2TG70_9ACTO</name>
<sequence length="71" mass="7168">MSALLGGGSIESMARTASVDPELVRLAVDHRERLGAPTVSGCGTGTCAAIAPADVLPAGCRGCPLMSVRRM</sequence>
<organism evidence="1 2">
    <name type="scientific">Flaviflexus equikiangi</name>
    <dbReference type="NCBI Taxonomy" id="2758573"/>
    <lineage>
        <taxon>Bacteria</taxon>
        <taxon>Bacillati</taxon>
        <taxon>Actinomycetota</taxon>
        <taxon>Actinomycetes</taxon>
        <taxon>Actinomycetales</taxon>
        <taxon>Actinomycetaceae</taxon>
        <taxon>Flaviflexus</taxon>
    </lineage>
</organism>
<evidence type="ECO:0000313" key="2">
    <source>
        <dbReference type="Proteomes" id="UP000705983"/>
    </source>
</evidence>